<dbReference type="InterPro" id="IPR049166">
    <property type="entry name" value="GH39_cat"/>
</dbReference>
<dbReference type="Gene3D" id="3.20.20.80">
    <property type="entry name" value="Glycosidases"/>
    <property type="match status" value="1"/>
</dbReference>
<feature type="domain" description="Alpha-L-iduronidase C-terminal" evidence="7">
    <location>
        <begin position="550"/>
        <end position="640"/>
    </location>
</feature>
<dbReference type="SUPFAM" id="SSF51011">
    <property type="entry name" value="Glycosyl hydrolase domain"/>
    <property type="match status" value="1"/>
</dbReference>
<dbReference type="Pfam" id="PF21200">
    <property type="entry name" value="Glyco_hydro_39_C"/>
    <property type="match status" value="1"/>
</dbReference>
<evidence type="ECO:0000313" key="8">
    <source>
        <dbReference type="EMBL" id="JAS46750.1"/>
    </source>
</evidence>
<dbReference type="InterPro" id="IPR013783">
    <property type="entry name" value="Ig-like_fold"/>
</dbReference>
<comment type="similarity">
    <text evidence="1">Belongs to the glycosyl hydrolase 39 family.</text>
</comment>
<accession>A0A1B6F997</accession>
<keyword evidence="3" id="KW-0326">Glycosidase</keyword>
<evidence type="ECO:0000259" key="6">
    <source>
        <dbReference type="Pfam" id="PF01229"/>
    </source>
</evidence>
<dbReference type="SUPFAM" id="SSF51445">
    <property type="entry name" value="(Trans)glycosidases"/>
    <property type="match status" value="1"/>
</dbReference>
<dbReference type="InterPro" id="IPR049167">
    <property type="entry name" value="GH39_C"/>
</dbReference>
<evidence type="ECO:0000256" key="1">
    <source>
        <dbReference type="ARBA" id="ARBA00008875"/>
    </source>
</evidence>
<dbReference type="PANTHER" id="PTHR12631">
    <property type="entry name" value="ALPHA-L-IDURONIDASE"/>
    <property type="match status" value="1"/>
</dbReference>
<feature type="signal peptide" evidence="5">
    <location>
        <begin position="1"/>
        <end position="30"/>
    </location>
</feature>
<dbReference type="InterPro" id="IPR000514">
    <property type="entry name" value="Glyco_hydro_39"/>
</dbReference>
<feature type="domain" description="Glycosyl hydrolases family 39 N-terminal catalytic" evidence="6">
    <location>
        <begin position="41"/>
        <end position="509"/>
    </location>
</feature>
<evidence type="ECO:0000256" key="2">
    <source>
        <dbReference type="ARBA" id="ARBA00022801"/>
    </source>
</evidence>
<evidence type="ECO:0008006" key="9">
    <source>
        <dbReference type="Google" id="ProtNLM"/>
    </source>
</evidence>
<evidence type="ECO:0000256" key="5">
    <source>
        <dbReference type="SAM" id="SignalP"/>
    </source>
</evidence>
<dbReference type="InterPro" id="IPR017853">
    <property type="entry name" value="GH"/>
</dbReference>
<keyword evidence="5" id="KW-0732">Signal</keyword>
<dbReference type="GO" id="GO:0005975">
    <property type="term" value="P:carbohydrate metabolic process"/>
    <property type="evidence" value="ECO:0007669"/>
    <property type="project" value="InterPro"/>
</dbReference>
<feature type="active site" description="Proton donor" evidence="4">
    <location>
        <position position="191"/>
    </location>
</feature>
<gene>
    <name evidence="8" type="ORF">g.13623</name>
</gene>
<evidence type="ECO:0000259" key="7">
    <source>
        <dbReference type="Pfam" id="PF21200"/>
    </source>
</evidence>
<feature type="chain" id="PRO_5008582796" description="Alpha-L-iduronidase" evidence="5">
    <location>
        <begin position="31"/>
        <end position="641"/>
    </location>
</feature>
<proteinExistence type="inferred from homology"/>
<protein>
    <recommendedName>
        <fullName evidence="9">Alpha-L-iduronidase</fullName>
    </recommendedName>
</protein>
<organism evidence="8">
    <name type="scientific">Cuerna arida</name>
    <dbReference type="NCBI Taxonomy" id="1464854"/>
    <lineage>
        <taxon>Eukaryota</taxon>
        <taxon>Metazoa</taxon>
        <taxon>Ecdysozoa</taxon>
        <taxon>Arthropoda</taxon>
        <taxon>Hexapoda</taxon>
        <taxon>Insecta</taxon>
        <taxon>Pterygota</taxon>
        <taxon>Neoptera</taxon>
        <taxon>Paraneoptera</taxon>
        <taxon>Hemiptera</taxon>
        <taxon>Auchenorrhyncha</taxon>
        <taxon>Membracoidea</taxon>
        <taxon>Cicadellidae</taxon>
        <taxon>Cicadellinae</taxon>
        <taxon>Proconiini</taxon>
        <taxon>Cuerna</taxon>
    </lineage>
</organism>
<dbReference type="Gene3D" id="2.60.40.10">
    <property type="entry name" value="Immunoglobulins"/>
    <property type="match status" value="1"/>
</dbReference>
<dbReference type="EMBL" id="GECZ01023019">
    <property type="protein sequence ID" value="JAS46750.1"/>
    <property type="molecule type" value="Transcribed_RNA"/>
</dbReference>
<dbReference type="AlphaFoldDB" id="A0A1B6F997"/>
<dbReference type="Pfam" id="PF01229">
    <property type="entry name" value="Glyco_hydro_39"/>
    <property type="match status" value="1"/>
</dbReference>
<evidence type="ECO:0000256" key="3">
    <source>
        <dbReference type="ARBA" id="ARBA00023295"/>
    </source>
</evidence>
<reference evidence="8" key="1">
    <citation type="submission" date="2015-11" db="EMBL/GenBank/DDBJ databases">
        <title>De novo transcriptome assembly of four potential Pierce s Disease insect vectors from Arizona vineyards.</title>
        <authorList>
            <person name="Tassone E.E."/>
        </authorList>
    </citation>
    <scope>NUCLEOTIDE SEQUENCE</scope>
</reference>
<keyword evidence="2" id="KW-0378">Hydrolase</keyword>
<dbReference type="PANTHER" id="PTHR12631:SF8">
    <property type="entry name" value="ALPHA-L-IDURONIDASE"/>
    <property type="match status" value="1"/>
</dbReference>
<dbReference type="Gene3D" id="2.60.40.1500">
    <property type="entry name" value="Glycosyl hydrolase domain, family 39"/>
    <property type="match status" value="1"/>
</dbReference>
<dbReference type="InterPro" id="IPR049165">
    <property type="entry name" value="GH39_as"/>
</dbReference>
<evidence type="ECO:0000256" key="4">
    <source>
        <dbReference type="PIRSR" id="PIRSR600514-1"/>
    </source>
</evidence>
<sequence>MLSFTNMKHTMVAFKVFQLVGLLLVTPTRATTESLGSDFDVVVDMTTSVGDMRRIWDNTGLSPPGPGEAAVEYLTSKEQLVNLALIGSLPFKGISHVRIHWLLDLITVNYTDVEPCYNFQSLDYLIWWLKVHRMKPGFELMGNPGGIFNDLDSNPQKLTLWEKFISSLAAHYISKFGKNEVERWRFELWNEPDSKQYNILNLTTSGYLRYALASMRALESYNLSMSGPAGTFRDLEHNNISWSLLQMCNTLLAVTGRCGLNTITFHKKGDGDAQQVFTSSAEFYSTATTFYQLLKKIPFANNEADILTGWWREEEWRGDVNYAARVVEVLTTFLATVNQQNFSVAYISNDNGFINQFPAYFNQRTLLTRFQMNFTEDHHNQFIRKPVMVTMGLLSYLGPKEMPVFLRHLTNSSDSDSRISVLAAGDGVDVGPGWSAAVVLAVNALQPDCSDKTLQLNLRLPSSIEFTYIVYQLDNVLTNPKSIWEKNGKPDFPDATLLDEMRSNEGPYVGQTGSVVGDWEILSLQIKCPSVTLVHVCVRPQNPPGKVLQLHAINITFNEVLLLWQDSSTRCVKTYEVFFCSGDCLNDEYQLINNRTVLMLAYQFKATTNPDGVEGSRGKYKVRVHDYWDQLGAFSDVYVYP</sequence>
<dbReference type="PRINTS" id="PR00745">
    <property type="entry name" value="GLHYDRLASE39"/>
</dbReference>
<name>A0A1B6F997_9HEMI</name>
<dbReference type="InterPro" id="IPR051923">
    <property type="entry name" value="Glycosyl_Hydrolase_39"/>
</dbReference>
<dbReference type="GO" id="GO:0003940">
    <property type="term" value="F:L-iduronidase activity"/>
    <property type="evidence" value="ECO:0007669"/>
    <property type="project" value="TreeGrafter"/>
</dbReference>
<dbReference type="PROSITE" id="PS01027">
    <property type="entry name" value="GLYCOSYL_HYDROL_F39"/>
    <property type="match status" value="1"/>
</dbReference>